<dbReference type="Proteomes" id="UP000803844">
    <property type="component" value="Unassembled WGS sequence"/>
</dbReference>
<name>A0A9P4Y2R9_CRYP1</name>
<dbReference type="AlphaFoldDB" id="A0A9P4Y2R9"/>
<dbReference type="RefSeq" id="XP_040776870.1">
    <property type="nucleotide sequence ID" value="XM_040917063.1"/>
</dbReference>
<organism evidence="1 2">
    <name type="scientific">Cryphonectria parasitica (strain ATCC 38755 / EP155)</name>
    <dbReference type="NCBI Taxonomy" id="660469"/>
    <lineage>
        <taxon>Eukaryota</taxon>
        <taxon>Fungi</taxon>
        <taxon>Dikarya</taxon>
        <taxon>Ascomycota</taxon>
        <taxon>Pezizomycotina</taxon>
        <taxon>Sordariomycetes</taxon>
        <taxon>Sordariomycetidae</taxon>
        <taxon>Diaporthales</taxon>
        <taxon>Cryphonectriaceae</taxon>
        <taxon>Cryphonectria-Endothia species complex</taxon>
        <taxon>Cryphonectria</taxon>
    </lineage>
</organism>
<reference evidence="1" key="1">
    <citation type="journal article" date="2020" name="Phytopathology">
        <title>Genome sequence of the chestnut blight fungus Cryphonectria parasitica EP155: A fundamental resource for an archetypical invasive plant pathogen.</title>
        <authorList>
            <person name="Crouch J.A."/>
            <person name="Dawe A."/>
            <person name="Aerts A."/>
            <person name="Barry K."/>
            <person name="Churchill A.C.L."/>
            <person name="Grimwood J."/>
            <person name="Hillman B."/>
            <person name="Milgroom M.G."/>
            <person name="Pangilinan J."/>
            <person name="Smith M."/>
            <person name="Salamov A."/>
            <person name="Schmutz J."/>
            <person name="Yadav J."/>
            <person name="Grigoriev I.V."/>
            <person name="Nuss D."/>
        </authorList>
    </citation>
    <scope>NUCLEOTIDE SEQUENCE</scope>
    <source>
        <strain evidence="1">EP155</strain>
    </source>
</reference>
<sequence>RDLLIFCFLENFIKMFIYSYCKDYDFGFCKIFPEDSSHCIECIRLSCSKCNIISFSLEELCNIAI</sequence>
<keyword evidence="2" id="KW-1185">Reference proteome</keyword>
<gene>
    <name evidence="1" type="ORF">M406DRAFT_255893</name>
</gene>
<accession>A0A9P4Y2R9</accession>
<protein>
    <submittedName>
        <fullName evidence="1">Uncharacterized protein</fullName>
    </submittedName>
</protein>
<evidence type="ECO:0000313" key="2">
    <source>
        <dbReference type="Proteomes" id="UP000803844"/>
    </source>
</evidence>
<dbReference type="EMBL" id="MU032347">
    <property type="protein sequence ID" value="KAF3765909.1"/>
    <property type="molecule type" value="Genomic_DNA"/>
</dbReference>
<dbReference type="GeneID" id="63834192"/>
<dbReference type="OrthoDB" id="5241776at2759"/>
<evidence type="ECO:0000313" key="1">
    <source>
        <dbReference type="EMBL" id="KAF3765909.1"/>
    </source>
</evidence>
<feature type="non-terminal residue" evidence="1">
    <location>
        <position position="1"/>
    </location>
</feature>
<proteinExistence type="predicted"/>
<comment type="caution">
    <text evidence="1">The sequence shown here is derived from an EMBL/GenBank/DDBJ whole genome shotgun (WGS) entry which is preliminary data.</text>
</comment>